<evidence type="ECO:0000313" key="1">
    <source>
        <dbReference type="EMBL" id="MDL0431964.1"/>
    </source>
</evidence>
<accession>A0ABT7ICT2</accession>
<organism evidence="1 2">
    <name type="scientific">Marinobacter azerbaijanicus</name>
    <dbReference type="NCBI Taxonomy" id="3050455"/>
    <lineage>
        <taxon>Bacteria</taxon>
        <taxon>Pseudomonadati</taxon>
        <taxon>Pseudomonadota</taxon>
        <taxon>Gammaproteobacteria</taxon>
        <taxon>Pseudomonadales</taxon>
        <taxon>Marinobacteraceae</taxon>
        <taxon>Marinobacter</taxon>
    </lineage>
</organism>
<sequence length="228" mass="25636">MADADVHYHFRFVDNAVWECDVASVDTEQQALTDNLPDWTRLGFHQCSHCPLSTREHKYCPYAVALVEPARVTAMRPSHEPVTITVTSRSRTITADTTLQRAMGSLLGLVGPFSGCPVTRILRPMARFHLPLSSPDETLFRTFGTYLLGQFLRQRKGLEADWQMASLGQVYSDLRQLNQGMSGRLRASQDQDAGVNSFVILDLLAAEVSYALDEYEGDLDDSFREFLE</sequence>
<name>A0ABT7ICT2_9GAMM</name>
<evidence type="ECO:0000313" key="2">
    <source>
        <dbReference type="Proteomes" id="UP001227964"/>
    </source>
</evidence>
<reference evidence="1 2" key="1">
    <citation type="submission" date="2023-06" db="EMBL/GenBank/DDBJ databases">
        <title>Marinobacter azerbaijanicus a moderately halophilic, isolated from Urmia Lake in Azerbaijan region of Iran.</title>
        <authorList>
            <person name="Sanchez-Porro C."/>
            <person name="Aghdam E.M."/>
            <person name="Saheb S.M."/>
            <person name="Tarhriz V."/>
            <person name="Kazemi E."/>
            <person name="Ammozegar M.A."/>
            <person name="Ventosa A."/>
            <person name="Hejazi M.S."/>
        </authorList>
    </citation>
    <scope>NUCLEOTIDE SEQUENCE [LARGE SCALE GENOMIC DNA]</scope>
    <source>
        <strain evidence="1 2">TBZ242</strain>
    </source>
</reference>
<keyword evidence="2" id="KW-1185">Reference proteome</keyword>
<dbReference type="EMBL" id="JASSVS010000005">
    <property type="protein sequence ID" value="MDL0431964.1"/>
    <property type="molecule type" value="Genomic_DNA"/>
</dbReference>
<dbReference type="InterPro" id="IPR054196">
    <property type="entry name" value="DUF6901"/>
</dbReference>
<dbReference type="Pfam" id="PF21842">
    <property type="entry name" value="DUF6901"/>
    <property type="match status" value="1"/>
</dbReference>
<dbReference type="Proteomes" id="UP001227964">
    <property type="component" value="Unassembled WGS sequence"/>
</dbReference>
<comment type="caution">
    <text evidence="1">The sequence shown here is derived from an EMBL/GenBank/DDBJ whole genome shotgun (WGS) entry which is preliminary data.</text>
</comment>
<proteinExistence type="predicted"/>
<dbReference type="RefSeq" id="WP_285391101.1">
    <property type="nucleotide sequence ID" value="NZ_JASSVS010000005.1"/>
</dbReference>
<protein>
    <submittedName>
        <fullName evidence="1">Uncharacterized protein</fullName>
    </submittedName>
</protein>
<gene>
    <name evidence="1" type="ORF">QPM17_12535</name>
</gene>